<reference evidence="4 5" key="1">
    <citation type="journal article" date="2015" name="Genome Announc.">
        <title>Complete genome sequence of Martelella endophytica YC6887, which has antifungal activity associated with a halophyte.</title>
        <authorList>
            <person name="Khan A."/>
            <person name="Khan H."/>
            <person name="Chung E.J."/>
            <person name="Hossain M.T."/>
            <person name="Chung Y.R."/>
        </authorList>
    </citation>
    <scope>NUCLEOTIDE SEQUENCE [LARGE SCALE GENOMIC DNA]</scope>
    <source>
        <strain evidence="4">YC6887</strain>
    </source>
</reference>
<dbReference type="PANTHER" id="PTHR10545:SF42">
    <property type="entry name" value="ACETYLTRANSFERASE"/>
    <property type="match status" value="1"/>
</dbReference>
<dbReference type="HOGENOM" id="CLU_013985_32_1_5"/>
<dbReference type="PANTHER" id="PTHR10545">
    <property type="entry name" value="DIAMINE N-ACETYLTRANSFERASE"/>
    <property type="match status" value="1"/>
</dbReference>
<organism evidence="4 5">
    <name type="scientific">Martelella endophytica</name>
    <dbReference type="NCBI Taxonomy" id="1486262"/>
    <lineage>
        <taxon>Bacteria</taxon>
        <taxon>Pseudomonadati</taxon>
        <taxon>Pseudomonadota</taxon>
        <taxon>Alphaproteobacteria</taxon>
        <taxon>Hyphomicrobiales</taxon>
        <taxon>Aurantimonadaceae</taxon>
        <taxon>Martelella</taxon>
    </lineage>
</organism>
<evidence type="ECO:0000313" key="5">
    <source>
        <dbReference type="Proteomes" id="UP000032611"/>
    </source>
</evidence>
<dbReference type="PROSITE" id="PS51186">
    <property type="entry name" value="GNAT"/>
    <property type="match status" value="1"/>
</dbReference>
<dbReference type="CDD" id="cd04301">
    <property type="entry name" value="NAT_SF"/>
    <property type="match status" value="1"/>
</dbReference>
<dbReference type="EMBL" id="CP010803">
    <property type="protein sequence ID" value="AJY45738.1"/>
    <property type="molecule type" value="Genomic_DNA"/>
</dbReference>
<dbReference type="PATRIC" id="fig|1486262.3.peg.1795"/>
<dbReference type="SUPFAM" id="SSF55729">
    <property type="entry name" value="Acyl-CoA N-acyltransferases (Nat)"/>
    <property type="match status" value="1"/>
</dbReference>
<dbReference type="InterPro" id="IPR000182">
    <property type="entry name" value="GNAT_dom"/>
</dbReference>
<dbReference type="Proteomes" id="UP000032611">
    <property type="component" value="Chromosome"/>
</dbReference>
<dbReference type="RefSeq" id="WP_045680582.1">
    <property type="nucleotide sequence ID" value="NZ_CP010803.1"/>
</dbReference>
<name>A0A0D5LQX2_MAREN</name>
<sequence length="151" mass="17244">MSGVVVRTAVAADRAAWEPLWQAYLLFYGRKDLPADVTEMTWSRIIDPVSNVFTRLAVVDGKVRGFATCILHPRTWAIEPACYLEDLYVDEATRGKGLGRALIDDLIAMGRRDGWTNLYWHTETTNATARRLYDRYDKADGFVRYRLPLKG</sequence>
<dbReference type="InterPro" id="IPR051016">
    <property type="entry name" value="Diverse_Substrate_AcTransf"/>
</dbReference>
<dbReference type="AlphaFoldDB" id="A0A0D5LQX2"/>
<feature type="domain" description="N-acetyltransferase" evidence="3">
    <location>
        <begin position="4"/>
        <end position="151"/>
    </location>
</feature>
<keyword evidence="1 4" id="KW-0808">Transferase</keyword>
<dbReference type="InterPro" id="IPR016181">
    <property type="entry name" value="Acyl_CoA_acyltransferase"/>
</dbReference>
<accession>A0A0D5LQX2</accession>
<keyword evidence="5" id="KW-1185">Reference proteome</keyword>
<evidence type="ECO:0000256" key="1">
    <source>
        <dbReference type="ARBA" id="ARBA00022679"/>
    </source>
</evidence>
<dbReference type="GO" id="GO:0008080">
    <property type="term" value="F:N-acetyltransferase activity"/>
    <property type="evidence" value="ECO:0007669"/>
    <property type="project" value="TreeGrafter"/>
</dbReference>
<keyword evidence="2" id="KW-0012">Acyltransferase</keyword>
<dbReference type="STRING" id="1486262.TM49_08670"/>
<gene>
    <name evidence="4" type="ORF">TM49_08670</name>
</gene>
<dbReference type="Pfam" id="PF00583">
    <property type="entry name" value="Acetyltransf_1"/>
    <property type="match status" value="1"/>
</dbReference>
<evidence type="ECO:0000256" key="2">
    <source>
        <dbReference type="ARBA" id="ARBA00023315"/>
    </source>
</evidence>
<dbReference type="KEGG" id="mey:TM49_08670"/>
<proteinExistence type="predicted"/>
<evidence type="ECO:0000313" key="4">
    <source>
        <dbReference type="EMBL" id="AJY45738.1"/>
    </source>
</evidence>
<dbReference type="Gene3D" id="3.40.630.30">
    <property type="match status" value="1"/>
</dbReference>
<dbReference type="OrthoDB" id="9805924at2"/>
<protein>
    <submittedName>
        <fullName evidence="4">GNAT family acetyltransferase</fullName>
    </submittedName>
</protein>
<evidence type="ECO:0000259" key="3">
    <source>
        <dbReference type="PROSITE" id="PS51186"/>
    </source>
</evidence>